<keyword evidence="6" id="KW-1185">Reference proteome</keyword>
<proteinExistence type="inferred from homology"/>
<dbReference type="GO" id="GO:0016787">
    <property type="term" value="F:hydrolase activity"/>
    <property type="evidence" value="ECO:0007669"/>
    <property type="project" value="UniProtKB-KW"/>
</dbReference>
<evidence type="ECO:0000256" key="3">
    <source>
        <dbReference type="ARBA" id="ARBA00022801"/>
    </source>
</evidence>
<name>A0ABY2WKZ1_9FLAO</name>
<evidence type="ECO:0000313" key="5">
    <source>
        <dbReference type="EMBL" id="TMU55292.1"/>
    </source>
</evidence>
<dbReference type="PANTHER" id="PTHR10794">
    <property type="entry name" value="ABHYDROLASE DOMAIN-CONTAINING PROTEIN"/>
    <property type="match status" value="1"/>
</dbReference>
<dbReference type="EMBL" id="VCNI01000002">
    <property type="protein sequence ID" value="TMU55292.1"/>
    <property type="molecule type" value="Genomic_DNA"/>
</dbReference>
<dbReference type="Proteomes" id="UP000751614">
    <property type="component" value="Unassembled WGS sequence"/>
</dbReference>
<dbReference type="InterPro" id="IPR029058">
    <property type="entry name" value="AB_hydrolase_fold"/>
</dbReference>
<comment type="caution">
    <text evidence="5">The sequence shown here is derived from an EMBL/GenBank/DDBJ whole genome shotgun (WGS) entry which is preliminary data.</text>
</comment>
<dbReference type="InterPro" id="IPR012020">
    <property type="entry name" value="ABHD4"/>
</dbReference>
<organism evidence="5 6">
    <name type="scientific">Flagellimonas algicola</name>
    <dbReference type="NCBI Taxonomy" id="2583815"/>
    <lineage>
        <taxon>Bacteria</taxon>
        <taxon>Pseudomonadati</taxon>
        <taxon>Bacteroidota</taxon>
        <taxon>Flavobacteriia</taxon>
        <taxon>Flavobacteriales</taxon>
        <taxon>Flavobacteriaceae</taxon>
        <taxon>Flagellimonas</taxon>
    </lineage>
</organism>
<dbReference type="PIRSF" id="PIRSF005211">
    <property type="entry name" value="Ab_hydro_YheT"/>
    <property type="match status" value="1"/>
</dbReference>
<evidence type="ECO:0000313" key="6">
    <source>
        <dbReference type="Proteomes" id="UP000751614"/>
    </source>
</evidence>
<accession>A0ABY2WKZ1</accession>
<dbReference type="PROSITE" id="PS01133">
    <property type="entry name" value="UPF0017"/>
    <property type="match status" value="1"/>
</dbReference>
<feature type="domain" description="AB hydrolase-1" evidence="4">
    <location>
        <begin position="62"/>
        <end position="272"/>
    </location>
</feature>
<dbReference type="Pfam" id="PF00561">
    <property type="entry name" value="Abhydrolase_1"/>
    <property type="match status" value="1"/>
</dbReference>
<evidence type="ECO:0000256" key="1">
    <source>
        <dbReference type="ARBA" id="ARBA00010884"/>
    </source>
</evidence>
<keyword evidence="2" id="KW-0719">Serine esterase</keyword>
<sequence>MPIVSSSYKPSLFFRNGHLATIYNGLFRKVSGIDQVRERINLSDGDLLDLDWSHAQNATQNLVILLHGLEGDAQRPYITGSAKLFNANGFDACSVNYRGCSGEPNSKYRSYHSGATEDLKEVLDHIITTKNYGNIYLKGFSLGGNLALKYLGEGNLIPKEVKAAVAISVPCSLQSSCEKLLTFENILYAKRFKRHLIAKLRQKQKMFPQLISNTDIKAIKTLKDFDDIYTSRAHGFKDALDYYTQCSCLQFLPSIQVPSLIINATDDSFLGSKCYPYAAAEENHNIHLEIPRYGGHVGFWGQNGTTYTEARAVEFFNAH</sequence>
<evidence type="ECO:0000259" key="4">
    <source>
        <dbReference type="Pfam" id="PF00561"/>
    </source>
</evidence>
<dbReference type="InterPro" id="IPR000073">
    <property type="entry name" value="AB_hydrolase_1"/>
</dbReference>
<keyword evidence="3 5" id="KW-0378">Hydrolase</keyword>
<comment type="similarity">
    <text evidence="1">Belongs to the AB hydrolase superfamily. AB hydrolase 4 family.</text>
</comment>
<evidence type="ECO:0000256" key="2">
    <source>
        <dbReference type="ARBA" id="ARBA00022487"/>
    </source>
</evidence>
<protein>
    <submittedName>
        <fullName evidence="5">Alpha/beta fold hydrolase</fullName>
    </submittedName>
</protein>
<dbReference type="PANTHER" id="PTHR10794:SF94">
    <property type="entry name" value="ESTERASE YHET-RELATED"/>
    <property type="match status" value="1"/>
</dbReference>
<gene>
    <name evidence="5" type="ORF">FGG15_14020</name>
</gene>
<dbReference type="SUPFAM" id="SSF53474">
    <property type="entry name" value="alpha/beta-Hydrolases"/>
    <property type="match status" value="1"/>
</dbReference>
<reference evidence="5 6" key="1">
    <citation type="submission" date="2019-05" db="EMBL/GenBank/DDBJ databases">
        <title>Flagellimonas sp. AsT0115, sp. nov., isolated from a marine red algae, Asparagopsis taxiformis.</title>
        <authorList>
            <person name="Kim J."/>
            <person name="Jeong S.E."/>
            <person name="Jeon C.O."/>
        </authorList>
    </citation>
    <scope>NUCLEOTIDE SEQUENCE [LARGE SCALE GENOMIC DNA]</scope>
    <source>
        <strain evidence="5 6">AsT0115</strain>
    </source>
</reference>
<dbReference type="RefSeq" id="WP_138837288.1">
    <property type="nucleotide sequence ID" value="NZ_VCNI01000002.1"/>
</dbReference>
<dbReference type="Gene3D" id="3.40.50.1820">
    <property type="entry name" value="alpha/beta hydrolase"/>
    <property type="match status" value="1"/>
</dbReference>
<dbReference type="InterPro" id="IPR000952">
    <property type="entry name" value="AB_hydrolase_4_CS"/>
</dbReference>
<dbReference type="InterPro" id="IPR050960">
    <property type="entry name" value="AB_hydrolase_4_sf"/>
</dbReference>